<evidence type="ECO:0000313" key="3">
    <source>
        <dbReference type="Proteomes" id="UP000011668"/>
    </source>
</evidence>
<gene>
    <name evidence="2" type="ORF">AG1IA_08683</name>
</gene>
<organism evidence="2 3">
    <name type="scientific">Thanatephorus cucumeris (strain AG1-IA)</name>
    <name type="common">Rice sheath blight fungus</name>
    <name type="synonym">Rhizoctonia solani</name>
    <dbReference type="NCBI Taxonomy" id="983506"/>
    <lineage>
        <taxon>Eukaryota</taxon>
        <taxon>Fungi</taxon>
        <taxon>Dikarya</taxon>
        <taxon>Basidiomycota</taxon>
        <taxon>Agaricomycotina</taxon>
        <taxon>Agaricomycetes</taxon>
        <taxon>Cantharellales</taxon>
        <taxon>Ceratobasidiaceae</taxon>
        <taxon>Rhizoctonia</taxon>
        <taxon>Rhizoctonia solani AG-1</taxon>
    </lineage>
</organism>
<sequence length="78" mass="8777">MITTLHASFPDYMFDTARSTKFYCDEAKHSQLLAERCFEVMKGQLSARPGRSDSKLNLANAGVRSPPLGRPRSQERAM</sequence>
<feature type="region of interest" description="Disordered" evidence="1">
    <location>
        <begin position="47"/>
        <end position="78"/>
    </location>
</feature>
<reference evidence="2 3" key="1">
    <citation type="journal article" date="2013" name="Nat. Commun.">
        <title>The evolution and pathogenic mechanisms of the rice sheath blight pathogen.</title>
        <authorList>
            <person name="Zheng A."/>
            <person name="Lin R."/>
            <person name="Xu L."/>
            <person name="Qin P."/>
            <person name="Tang C."/>
            <person name="Ai P."/>
            <person name="Zhang D."/>
            <person name="Liu Y."/>
            <person name="Sun Z."/>
            <person name="Feng H."/>
            <person name="Wang Y."/>
            <person name="Chen Y."/>
            <person name="Liang X."/>
            <person name="Fu R."/>
            <person name="Li Q."/>
            <person name="Zhang J."/>
            <person name="Yu X."/>
            <person name="Xie Z."/>
            <person name="Ding L."/>
            <person name="Guan P."/>
            <person name="Tang J."/>
            <person name="Liang Y."/>
            <person name="Wang S."/>
            <person name="Deng Q."/>
            <person name="Li S."/>
            <person name="Zhu J."/>
            <person name="Wang L."/>
            <person name="Liu H."/>
            <person name="Li P."/>
        </authorList>
    </citation>
    <scope>NUCLEOTIDE SEQUENCE [LARGE SCALE GENOMIC DNA]</scope>
    <source>
        <strain evidence="3">AG-1 IA</strain>
    </source>
</reference>
<proteinExistence type="predicted"/>
<evidence type="ECO:0000256" key="1">
    <source>
        <dbReference type="SAM" id="MobiDB-lite"/>
    </source>
</evidence>
<keyword evidence="3" id="KW-1185">Reference proteome</keyword>
<evidence type="ECO:0000313" key="2">
    <source>
        <dbReference type="EMBL" id="ELU37287.1"/>
    </source>
</evidence>
<dbReference type="OrthoDB" id="163438at2759"/>
<protein>
    <submittedName>
        <fullName evidence="2">Uncharacterized protein</fullName>
    </submittedName>
</protein>
<comment type="caution">
    <text evidence="2">The sequence shown here is derived from an EMBL/GenBank/DDBJ whole genome shotgun (WGS) entry which is preliminary data.</text>
</comment>
<name>L8WKP0_THACA</name>
<dbReference type="HOGENOM" id="CLU_2623710_0_0_1"/>
<dbReference type="AlphaFoldDB" id="L8WKP0"/>
<accession>L8WKP0</accession>
<dbReference type="Proteomes" id="UP000011668">
    <property type="component" value="Unassembled WGS sequence"/>
</dbReference>
<dbReference type="EMBL" id="AFRT01002748">
    <property type="protein sequence ID" value="ELU37287.1"/>
    <property type="molecule type" value="Genomic_DNA"/>
</dbReference>